<evidence type="ECO:0000256" key="1">
    <source>
        <dbReference type="ARBA" id="ARBA00004141"/>
    </source>
</evidence>
<evidence type="ECO:0000313" key="11">
    <source>
        <dbReference type="Proteomes" id="UP000266622"/>
    </source>
</evidence>
<proteinExistence type="predicted"/>
<dbReference type="Gene3D" id="3.40.50.1000">
    <property type="entry name" value="HAD superfamily/HAD-like"/>
    <property type="match status" value="2"/>
</dbReference>
<dbReference type="InterPro" id="IPR023299">
    <property type="entry name" value="ATPase_P-typ_cyto_dom_N"/>
</dbReference>
<keyword evidence="4" id="KW-0067">ATP-binding</keyword>
<gene>
    <name evidence="10" type="ORF">BXU00_01490</name>
</gene>
<keyword evidence="5" id="KW-1278">Translocase</keyword>
<evidence type="ECO:0000256" key="2">
    <source>
        <dbReference type="ARBA" id="ARBA00022692"/>
    </source>
</evidence>
<dbReference type="SMART" id="SM00831">
    <property type="entry name" value="Cation_ATPase_N"/>
    <property type="match status" value="1"/>
</dbReference>
<dbReference type="SUPFAM" id="SSF81665">
    <property type="entry name" value="Calcium ATPase, transmembrane domain M"/>
    <property type="match status" value="1"/>
</dbReference>
<dbReference type="SFLD" id="SFLDS00003">
    <property type="entry name" value="Haloacid_Dehalogenase"/>
    <property type="match status" value="1"/>
</dbReference>
<dbReference type="NCBIfam" id="TIGR01494">
    <property type="entry name" value="ATPase_P-type"/>
    <property type="match status" value="2"/>
</dbReference>
<name>A0A397WND0_9ARCH</name>
<sequence length="839" mass="94634">MNRDIIEVPHSLKVEDILNSLGSSLDGLSWGEARKRIQIYGKNTLEEEKINRWKIFLRQFNSPLIYILLIAALISLLVGEIKDFFVITSLVFANGVIGYFQEIKAEVSIRSLKKLTESKVKVIREGKIVEIPSSELVPGDIVVLSEGDLVTADIRLIDSKGLLIDESSITGESIPVEKDHSAILPKETLPYELKNMALSGTTVVRGSGIGVVVRTGKMTYFARITEKVKEKPPLSPVIKALKVFTRRYVIFVIFFLTIVGIIAYYQGRRILEIAMILISQLVSSVPEGLPIVITLTLVVGALALSKRKTLVRYLPAVEVLGSATTIVIDKTGTITEGKLAVKEVFAKDEEMLKVVSALCNNFRDGHGDPIDRALAKWLGEEYEKIRSLYPRVKEYPFDVKHRFMATINEFKGKKTLFIKGAYESLKEIAINRDLKEFDRILEKMTENGLRVLAFGYGEWNGDDFSKWKIRIVGLIGFYDPPKEGVREAVEVARRAGIRIIMITGDHLLTAKAIAKEVGIWRERDLILTGKDIDSLDDKELYKVLEKTTVIARALPEHKYRVVRVLQENDEIVAVTGDGVNDVPALRVADLGIAMGSGTEAAKSVAKMVIVDNDLRIIIDAIKQGRVIADNLRKVVYYLISTSIGEVILISLSILLGLPLPLFAIQILWINLVTDGVQDKTFPLCKEETDVMDRLPRRPEKLFFDGYQMARILYFGLLMGLTNLFLYMHLLNIYEYAIVNSIIFTSSVVVQWFNGIQAQKEKEPFFKNVKKSLTINPYIFLGILASMVLQLIALYLVPDWFKTVPLPIEGWLYVLLVSLICFFAVEIWKWIEYLINKVRK</sequence>
<dbReference type="EMBL" id="MWMI01000002">
    <property type="protein sequence ID" value="RIB35422.1"/>
    <property type="molecule type" value="Genomic_DNA"/>
</dbReference>
<dbReference type="Gene3D" id="1.20.1110.10">
    <property type="entry name" value="Calcium-transporting ATPase, transmembrane domain"/>
    <property type="match status" value="2"/>
</dbReference>
<protein>
    <submittedName>
        <fullName evidence="10">Cation transporter</fullName>
    </submittedName>
</protein>
<dbReference type="Pfam" id="PF00689">
    <property type="entry name" value="Cation_ATPase_C"/>
    <property type="match status" value="1"/>
</dbReference>
<dbReference type="InterPro" id="IPR059000">
    <property type="entry name" value="ATPase_P-type_domA"/>
</dbReference>
<feature type="transmembrane region" description="Helical" evidence="8">
    <location>
        <begin position="776"/>
        <end position="797"/>
    </location>
</feature>
<dbReference type="InterPro" id="IPR044492">
    <property type="entry name" value="P_typ_ATPase_HD_dom"/>
</dbReference>
<dbReference type="InterPro" id="IPR001757">
    <property type="entry name" value="P_typ_ATPase"/>
</dbReference>
<keyword evidence="3" id="KW-0547">Nucleotide-binding</keyword>
<dbReference type="PRINTS" id="PR00120">
    <property type="entry name" value="HATPASE"/>
</dbReference>
<feature type="transmembrane region" description="Helical" evidence="8">
    <location>
        <begin position="60"/>
        <end position="78"/>
    </location>
</feature>
<dbReference type="Pfam" id="PF00702">
    <property type="entry name" value="Hydrolase"/>
    <property type="match status" value="1"/>
</dbReference>
<accession>A0A397WND0</accession>
<dbReference type="Gene3D" id="2.70.150.10">
    <property type="entry name" value="Calcium-transporting ATPase, cytoplasmic transduction domain A"/>
    <property type="match status" value="1"/>
</dbReference>
<evidence type="ECO:0000259" key="9">
    <source>
        <dbReference type="SMART" id="SM00831"/>
    </source>
</evidence>
<dbReference type="GO" id="GO:0016020">
    <property type="term" value="C:membrane"/>
    <property type="evidence" value="ECO:0007669"/>
    <property type="project" value="UniProtKB-SubCell"/>
</dbReference>
<comment type="caution">
    <text evidence="10">The sequence shown here is derived from an EMBL/GenBank/DDBJ whole genome shotgun (WGS) entry which is preliminary data.</text>
</comment>
<dbReference type="PRINTS" id="PR00119">
    <property type="entry name" value="CATATPASE"/>
</dbReference>
<evidence type="ECO:0000313" key="10">
    <source>
        <dbReference type="EMBL" id="RIB35422.1"/>
    </source>
</evidence>
<keyword evidence="2 8" id="KW-0812">Transmembrane</keyword>
<feature type="transmembrane region" description="Helical" evidence="8">
    <location>
        <begin position="84"/>
        <end position="100"/>
    </location>
</feature>
<dbReference type="AlphaFoldDB" id="A0A397WND0"/>
<evidence type="ECO:0000256" key="4">
    <source>
        <dbReference type="ARBA" id="ARBA00022840"/>
    </source>
</evidence>
<evidence type="ECO:0000256" key="8">
    <source>
        <dbReference type="SAM" id="Phobius"/>
    </source>
</evidence>
<dbReference type="PROSITE" id="PS00154">
    <property type="entry name" value="ATPASE_E1_E2"/>
    <property type="match status" value="1"/>
</dbReference>
<evidence type="ECO:0000256" key="7">
    <source>
        <dbReference type="ARBA" id="ARBA00023136"/>
    </source>
</evidence>
<dbReference type="InterPro" id="IPR006068">
    <property type="entry name" value="ATPase_P-typ_cation-transptr_C"/>
</dbReference>
<comment type="subcellular location">
    <subcellularLocation>
        <location evidence="1">Membrane</location>
        <topology evidence="1">Multi-pass membrane protein</topology>
    </subcellularLocation>
</comment>
<dbReference type="InterPro" id="IPR023214">
    <property type="entry name" value="HAD_sf"/>
</dbReference>
<dbReference type="GO" id="GO:0005524">
    <property type="term" value="F:ATP binding"/>
    <property type="evidence" value="ECO:0007669"/>
    <property type="project" value="UniProtKB-KW"/>
</dbReference>
<dbReference type="InterPro" id="IPR008250">
    <property type="entry name" value="ATPase_P-typ_transduc_dom_A_sf"/>
</dbReference>
<dbReference type="SUPFAM" id="SSF81660">
    <property type="entry name" value="Metal cation-transporting ATPase, ATP-binding domain N"/>
    <property type="match status" value="1"/>
</dbReference>
<dbReference type="InterPro" id="IPR018303">
    <property type="entry name" value="ATPase_P-typ_P_site"/>
</dbReference>
<dbReference type="InterPro" id="IPR004014">
    <property type="entry name" value="ATPase_P-typ_cation-transptr_N"/>
</dbReference>
<dbReference type="Gene3D" id="3.40.1110.10">
    <property type="entry name" value="Calcium-transporting ATPase, cytoplasmic domain N"/>
    <property type="match status" value="2"/>
</dbReference>
<reference evidence="10 11" key="1">
    <citation type="journal article" date="2018" name="Syst. Appl. Microbiol.">
        <title>A new symbiotic nanoarchaeote (Candidatus Nanoclepta minutus) and its host (Zestosphaera tikiterensis gen. nov., sp. nov.) from a New Zealand hot spring.</title>
        <authorList>
            <person name="St John E."/>
            <person name="Liu Y."/>
            <person name="Podar M."/>
            <person name="Stott M.B."/>
            <person name="Meneghin J."/>
            <person name="Chen Z."/>
            <person name="Lagutin K."/>
            <person name="Mitchell K."/>
            <person name="Reysenbach A.L."/>
        </authorList>
    </citation>
    <scope>NUCLEOTIDE SEQUENCE [LARGE SCALE GENOMIC DNA]</scope>
    <source>
        <strain evidence="10">NZ3</strain>
    </source>
</reference>
<dbReference type="Pfam" id="PF00122">
    <property type="entry name" value="E1-E2_ATPase"/>
    <property type="match status" value="1"/>
</dbReference>
<evidence type="ECO:0000256" key="5">
    <source>
        <dbReference type="ARBA" id="ARBA00022967"/>
    </source>
</evidence>
<dbReference type="SFLD" id="SFLDF00027">
    <property type="entry name" value="p-type_atpase"/>
    <property type="match status" value="1"/>
</dbReference>
<dbReference type="Proteomes" id="UP000266622">
    <property type="component" value="Unassembled WGS sequence"/>
</dbReference>
<evidence type="ECO:0000256" key="3">
    <source>
        <dbReference type="ARBA" id="ARBA00022741"/>
    </source>
</evidence>
<feature type="domain" description="Cation-transporting P-type ATPase N-terminal" evidence="9">
    <location>
        <begin position="8"/>
        <end position="80"/>
    </location>
</feature>
<evidence type="ECO:0000256" key="6">
    <source>
        <dbReference type="ARBA" id="ARBA00022989"/>
    </source>
</evidence>
<keyword evidence="6 8" id="KW-1133">Transmembrane helix</keyword>
<keyword evidence="7 8" id="KW-0472">Membrane</keyword>
<feature type="transmembrane region" description="Helical" evidence="8">
    <location>
        <begin position="711"/>
        <end position="729"/>
    </location>
</feature>
<dbReference type="SFLD" id="SFLDG00002">
    <property type="entry name" value="C1.7:_P-type_atpase_like"/>
    <property type="match status" value="1"/>
</dbReference>
<feature type="transmembrane region" description="Helical" evidence="8">
    <location>
        <begin position="248"/>
        <end position="267"/>
    </location>
</feature>
<dbReference type="SUPFAM" id="SSF81653">
    <property type="entry name" value="Calcium ATPase, transduction domain A"/>
    <property type="match status" value="1"/>
</dbReference>
<dbReference type="SUPFAM" id="SSF56784">
    <property type="entry name" value="HAD-like"/>
    <property type="match status" value="1"/>
</dbReference>
<feature type="transmembrane region" description="Helical" evidence="8">
    <location>
        <begin position="287"/>
        <end position="304"/>
    </location>
</feature>
<dbReference type="GO" id="GO:0016887">
    <property type="term" value="F:ATP hydrolysis activity"/>
    <property type="evidence" value="ECO:0007669"/>
    <property type="project" value="InterPro"/>
</dbReference>
<dbReference type="InterPro" id="IPR036412">
    <property type="entry name" value="HAD-like_sf"/>
</dbReference>
<feature type="transmembrane region" description="Helical" evidence="8">
    <location>
        <begin position="809"/>
        <end position="830"/>
    </location>
</feature>
<organism evidence="10 11">
    <name type="scientific">Candidatus Nanoclepta minutus</name>
    <dbReference type="NCBI Taxonomy" id="1940235"/>
    <lineage>
        <taxon>Archaea</taxon>
        <taxon>Nanobdellota</taxon>
        <taxon>Candidatus Nanoclepta</taxon>
    </lineage>
</organism>
<dbReference type="Pfam" id="PF00690">
    <property type="entry name" value="Cation_ATPase_N"/>
    <property type="match status" value="1"/>
</dbReference>
<dbReference type="PANTHER" id="PTHR42861">
    <property type="entry name" value="CALCIUM-TRANSPORTING ATPASE"/>
    <property type="match status" value="1"/>
</dbReference>
<dbReference type="InterPro" id="IPR023298">
    <property type="entry name" value="ATPase_P-typ_TM_dom_sf"/>
</dbReference>